<dbReference type="PANTHER" id="PTHR23117">
    <property type="entry name" value="GUANYLATE KINASE-RELATED"/>
    <property type="match status" value="1"/>
</dbReference>
<dbReference type="Pfam" id="PF00625">
    <property type="entry name" value="Guanylate_kin"/>
    <property type="match status" value="1"/>
</dbReference>
<evidence type="ECO:0000256" key="2">
    <source>
        <dbReference type="ARBA" id="ARBA00012961"/>
    </source>
</evidence>
<keyword evidence="5 8" id="KW-0418">Kinase</keyword>
<feature type="non-terminal residue" evidence="8">
    <location>
        <position position="1"/>
    </location>
</feature>
<evidence type="ECO:0000256" key="6">
    <source>
        <dbReference type="ARBA" id="ARBA00022840"/>
    </source>
</evidence>
<evidence type="ECO:0000256" key="5">
    <source>
        <dbReference type="ARBA" id="ARBA00022777"/>
    </source>
</evidence>
<comment type="similarity">
    <text evidence="1">Belongs to the guanylate kinase family.</text>
</comment>
<dbReference type="AlphaFoldDB" id="A0A0V0U2W9"/>
<dbReference type="InterPro" id="IPR008145">
    <property type="entry name" value="GK/Ca_channel_bsu"/>
</dbReference>
<dbReference type="GO" id="GO:0004385">
    <property type="term" value="F:GMP kinase activity"/>
    <property type="evidence" value="ECO:0007669"/>
    <property type="project" value="UniProtKB-EC"/>
</dbReference>
<evidence type="ECO:0000313" key="8">
    <source>
        <dbReference type="EMBL" id="KRX45608.1"/>
    </source>
</evidence>
<dbReference type="InterPro" id="IPR008144">
    <property type="entry name" value="Guanylate_kin-like_dom"/>
</dbReference>
<dbReference type="Proteomes" id="UP000055048">
    <property type="component" value="Unassembled WGS sequence"/>
</dbReference>
<dbReference type="EMBL" id="JYDJ01000073">
    <property type="protein sequence ID" value="KRX45608.1"/>
    <property type="molecule type" value="Genomic_DNA"/>
</dbReference>
<comment type="caution">
    <text evidence="8">The sequence shown here is derived from an EMBL/GenBank/DDBJ whole genome shotgun (WGS) entry which is preliminary data.</text>
</comment>
<dbReference type="InterPro" id="IPR027417">
    <property type="entry name" value="P-loop_NTPase"/>
</dbReference>
<dbReference type="PANTHER" id="PTHR23117:SF13">
    <property type="entry name" value="GUANYLATE KINASE"/>
    <property type="match status" value="1"/>
</dbReference>
<name>A0A0V0U2W9_9BILA</name>
<dbReference type="EC" id="2.7.4.8" evidence="2"/>
<protein>
    <recommendedName>
        <fullName evidence="2">guanylate kinase</fullName>
        <ecNumber evidence="2">2.7.4.8</ecNumber>
    </recommendedName>
</protein>
<gene>
    <name evidence="8" type="primary">Guk1</name>
    <name evidence="8" type="ORF">T05_60</name>
</gene>
<keyword evidence="4" id="KW-0547">Nucleotide-binding</keyword>
<dbReference type="Gene3D" id="3.40.50.300">
    <property type="entry name" value="P-loop containing nucleotide triphosphate hydrolases"/>
    <property type="match status" value="1"/>
</dbReference>
<evidence type="ECO:0000259" key="7">
    <source>
        <dbReference type="PROSITE" id="PS50052"/>
    </source>
</evidence>
<dbReference type="SUPFAM" id="SSF52540">
    <property type="entry name" value="P-loop containing nucleoside triphosphate hydrolases"/>
    <property type="match status" value="1"/>
</dbReference>
<sequence>LRTNTKEATYLPYTVTTVTTKSRLFENTVTGIISSFLLIWKCTAMSSRPVVVSGPSGCGKSTLLSRLFKEYPDKYALSVSHTTRQPRSSEQHGIDYYFSSKEEMIKAIERGEFLEHAEFSGNLYGTSFEAVHNVVKSGKTCILDLEIQGVRSTKNSNLNPLCILIKPPNLEELKSRLRNRGTETDESLCKRLKQAEIDMAAADKEQDLFDYIIINENLNEAYEHLLNILCSLQMENRNLILQLLQDCKS</sequence>
<dbReference type="GO" id="GO:0005829">
    <property type="term" value="C:cytosol"/>
    <property type="evidence" value="ECO:0007669"/>
    <property type="project" value="TreeGrafter"/>
</dbReference>
<dbReference type="FunFam" id="3.40.50.300:FF:000776">
    <property type="entry name" value="Guanylate kinase 2"/>
    <property type="match status" value="1"/>
</dbReference>
<evidence type="ECO:0000256" key="3">
    <source>
        <dbReference type="ARBA" id="ARBA00022679"/>
    </source>
</evidence>
<dbReference type="InterPro" id="IPR017665">
    <property type="entry name" value="Guanylate_kinase"/>
</dbReference>
<accession>A0A0V0U2W9</accession>
<keyword evidence="6" id="KW-0067">ATP-binding</keyword>
<dbReference type="GO" id="GO:0005524">
    <property type="term" value="F:ATP binding"/>
    <property type="evidence" value="ECO:0007669"/>
    <property type="project" value="UniProtKB-KW"/>
</dbReference>
<dbReference type="PROSITE" id="PS50052">
    <property type="entry name" value="GUANYLATE_KINASE_2"/>
    <property type="match status" value="1"/>
</dbReference>
<evidence type="ECO:0000256" key="1">
    <source>
        <dbReference type="ARBA" id="ARBA00005790"/>
    </source>
</evidence>
<keyword evidence="9" id="KW-1185">Reference proteome</keyword>
<evidence type="ECO:0000313" key="9">
    <source>
        <dbReference type="Proteomes" id="UP000055048"/>
    </source>
</evidence>
<proteinExistence type="inferred from homology"/>
<dbReference type="CDD" id="cd00071">
    <property type="entry name" value="GMPK"/>
    <property type="match status" value="1"/>
</dbReference>
<dbReference type="SMART" id="SM00072">
    <property type="entry name" value="GuKc"/>
    <property type="match status" value="1"/>
</dbReference>
<reference evidence="8 9" key="1">
    <citation type="submission" date="2015-01" db="EMBL/GenBank/DDBJ databases">
        <title>Evolution of Trichinella species and genotypes.</title>
        <authorList>
            <person name="Korhonen P.K."/>
            <person name="Edoardo P."/>
            <person name="Giuseppe L.R."/>
            <person name="Gasser R.B."/>
        </authorList>
    </citation>
    <scope>NUCLEOTIDE SEQUENCE [LARGE SCALE GENOMIC DNA]</scope>
    <source>
        <strain evidence="8">ISS417</strain>
    </source>
</reference>
<evidence type="ECO:0000256" key="4">
    <source>
        <dbReference type="ARBA" id="ARBA00022741"/>
    </source>
</evidence>
<dbReference type="NCBIfam" id="TIGR03263">
    <property type="entry name" value="guanyl_kin"/>
    <property type="match status" value="1"/>
</dbReference>
<organism evidence="8 9">
    <name type="scientific">Trichinella murrelli</name>
    <dbReference type="NCBI Taxonomy" id="144512"/>
    <lineage>
        <taxon>Eukaryota</taxon>
        <taxon>Metazoa</taxon>
        <taxon>Ecdysozoa</taxon>
        <taxon>Nematoda</taxon>
        <taxon>Enoplea</taxon>
        <taxon>Dorylaimia</taxon>
        <taxon>Trichinellida</taxon>
        <taxon>Trichinellidae</taxon>
        <taxon>Trichinella</taxon>
    </lineage>
</organism>
<keyword evidence="3" id="KW-0808">Transferase</keyword>
<feature type="domain" description="Guanylate kinase-like" evidence="7">
    <location>
        <begin position="47"/>
        <end position="230"/>
    </location>
</feature>